<comment type="caution">
    <text evidence="11">The sequence shown here is derived from an EMBL/GenBank/DDBJ whole genome shotgun (WGS) entry which is preliminary data.</text>
</comment>
<feature type="transmembrane region" description="Helical" evidence="9">
    <location>
        <begin position="20"/>
        <end position="42"/>
    </location>
</feature>
<evidence type="ECO:0000256" key="3">
    <source>
        <dbReference type="ARBA" id="ARBA00022448"/>
    </source>
</evidence>
<evidence type="ECO:0000256" key="4">
    <source>
        <dbReference type="ARBA" id="ARBA00022475"/>
    </source>
</evidence>
<dbReference type="PANTHER" id="PTHR30614:SF0">
    <property type="entry name" value="L-CYSTINE TRANSPORT SYSTEM PERMEASE PROTEIN TCYL"/>
    <property type="match status" value="1"/>
</dbReference>
<keyword evidence="7 9" id="KW-1133">Transmembrane helix</keyword>
<dbReference type="RefSeq" id="WP_005859787.1">
    <property type="nucleotide sequence ID" value="NZ_AAYA01000007.1"/>
</dbReference>
<dbReference type="Gene3D" id="1.10.3720.10">
    <property type="entry name" value="MetI-like"/>
    <property type="match status" value="1"/>
</dbReference>
<keyword evidence="3 9" id="KW-0813">Transport</keyword>
<keyword evidence="12" id="KW-1185">Reference proteome</keyword>
<evidence type="ECO:0000256" key="7">
    <source>
        <dbReference type="ARBA" id="ARBA00022989"/>
    </source>
</evidence>
<dbReference type="NCBIfam" id="TIGR01726">
    <property type="entry name" value="HEQRo_perm_3TM"/>
    <property type="match status" value="1"/>
</dbReference>
<name>A3K4T5_SAGS3</name>
<dbReference type="InterPro" id="IPR010065">
    <property type="entry name" value="AA_ABC_transptr_permease_3TM"/>
</dbReference>
<feature type="transmembrane region" description="Helical" evidence="9">
    <location>
        <begin position="83"/>
        <end position="103"/>
    </location>
</feature>
<organism evidence="11 12">
    <name type="scientific">Sagittula stellata (strain ATCC 700073 / DSM 11524 / E-37)</name>
    <dbReference type="NCBI Taxonomy" id="388399"/>
    <lineage>
        <taxon>Bacteria</taxon>
        <taxon>Pseudomonadati</taxon>
        <taxon>Pseudomonadota</taxon>
        <taxon>Alphaproteobacteria</taxon>
        <taxon>Rhodobacterales</taxon>
        <taxon>Roseobacteraceae</taxon>
        <taxon>Sagittula</taxon>
    </lineage>
</organism>
<evidence type="ECO:0000256" key="8">
    <source>
        <dbReference type="ARBA" id="ARBA00023136"/>
    </source>
</evidence>
<dbReference type="InterPro" id="IPR014341">
    <property type="entry name" value="Ectoine_EhuD"/>
</dbReference>
<keyword evidence="8 9" id="KW-0472">Membrane</keyword>
<dbReference type="PANTHER" id="PTHR30614">
    <property type="entry name" value="MEMBRANE COMPONENT OF AMINO ACID ABC TRANSPORTER"/>
    <property type="match status" value="1"/>
</dbReference>
<evidence type="ECO:0000256" key="6">
    <source>
        <dbReference type="ARBA" id="ARBA00022970"/>
    </source>
</evidence>
<comment type="similarity">
    <text evidence="2">Belongs to the binding-protein-dependent transport system permease family. HisMQ subfamily.</text>
</comment>
<dbReference type="InterPro" id="IPR043429">
    <property type="entry name" value="ArtM/GltK/GlnP/TcyL/YhdX-like"/>
</dbReference>
<dbReference type="GO" id="GO:0022857">
    <property type="term" value="F:transmembrane transporter activity"/>
    <property type="evidence" value="ECO:0007669"/>
    <property type="project" value="InterPro"/>
</dbReference>
<dbReference type="NCBIfam" id="TIGR03003">
    <property type="entry name" value="ectoine_ehuD"/>
    <property type="match status" value="1"/>
</dbReference>
<dbReference type="InterPro" id="IPR000515">
    <property type="entry name" value="MetI-like"/>
</dbReference>
<feature type="domain" description="ABC transmembrane type-1" evidence="10">
    <location>
        <begin position="19"/>
        <end position="207"/>
    </location>
</feature>
<keyword evidence="5 9" id="KW-0812">Transmembrane</keyword>
<dbReference type="GO" id="GO:0043190">
    <property type="term" value="C:ATP-binding cassette (ABC) transporter complex"/>
    <property type="evidence" value="ECO:0007669"/>
    <property type="project" value="InterPro"/>
</dbReference>
<dbReference type="InterPro" id="IPR035906">
    <property type="entry name" value="MetI-like_sf"/>
</dbReference>
<protein>
    <submittedName>
        <fullName evidence="11">Amino acid ABC transporter protein, permease protein</fullName>
    </submittedName>
</protein>
<evidence type="ECO:0000256" key="9">
    <source>
        <dbReference type="RuleBase" id="RU363032"/>
    </source>
</evidence>
<feature type="transmembrane region" description="Helical" evidence="9">
    <location>
        <begin position="161"/>
        <end position="179"/>
    </location>
</feature>
<evidence type="ECO:0000256" key="1">
    <source>
        <dbReference type="ARBA" id="ARBA00004429"/>
    </source>
</evidence>
<dbReference type="Proteomes" id="UP000005713">
    <property type="component" value="Unassembled WGS sequence"/>
</dbReference>
<dbReference type="SUPFAM" id="SSF161098">
    <property type="entry name" value="MetI-like"/>
    <property type="match status" value="1"/>
</dbReference>
<reference evidence="11 12" key="1">
    <citation type="submission" date="2006-06" db="EMBL/GenBank/DDBJ databases">
        <authorList>
            <person name="Moran M.A."/>
            <person name="Ferriera S."/>
            <person name="Johnson J."/>
            <person name="Kravitz S."/>
            <person name="Beeson K."/>
            <person name="Sutton G."/>
            <person name="Rogers Y.-H."/>
            <person name="Friedman R."/>
            <person name="Frazier M."/>
            <person name="Venter J.C."/>
        </authorList>
    </citation>
    <scope>NUCLEOTIDE SEQUENCE [LARGE SCALE GENOMIC DNA]</scope>
    <source>
        <strain evidence="11 12">E-37</strain>
    </source>
</reference>
<evidence type="ECO:0000256" key="5">
    <source>
        <dbReference type="ARBA" id="ARBA00022692"/>
    </source>
</evidence>
<evidence type="ECO:0000259" key="10">
    <source>
        <dbReference type="PROSITE" id="PS50928"/>
    </source>
</evidence>
<proteinExistence type="inferred from homology"/>
<comment type="subcellular location">
    <subcellularLocation>
        <location evidence="1">Cell inner membrane</location>
        <topology evidence="1">Multi-pass membrane protein</topology>
    </subcellularLocation>
    <subcellularLocation>
        <location evidence="9">Cell membrane</location>
        <topology evidence="9">Multi-pass membrane protein</topology>
    </subcellularLocation>
</comment>
<accession>A3K4T5</accession>
<dbReference type="Pfam" id="PF00528">
    <property type="entry name" value="BPD_transp_1"/>
    <property type="match status" value="1"/>
</dbReference>
<dbReference type="AlphaFoldDB" id="A3K4T5"/>
<dbReference type="CDD" id="cd06261">
    <property type="entry name" value="TM_PBP2"/>
    <property type="match status" value="1"/>
</dbReference>
<feature type="transmembrane region" description="Helical" evidence="9">
    <location>
        <begin position="191"/>
        <end position="210"/>
    </location>
</feature>
<dbReference type="PROSITE" id="PS50928">
    <property type="entry name" value="ABC_TM1"/>
    <property type="match status" value="1"/>
</dbReference>
<keyword evidence="6" id="KW-0029">Amino-acid transport</keyword>
<dbReference type="OrthoDB" id="9787841at2"/>
<gene>
    <name evidence="11" type="ORF">SSE37_01985</name>
</gene>
<sequence>MRWDWAYAQSILPRIAEGLTVTLQATVLATVLALVVGLGFALGRRSSNVIIRNVFYWLCEFIRRTPVLVQMYFVFFVLPRLGLTLPALTSGILALGLHTSAYMSEVYRAGIESVAKGQWEGARALNIPIVRLWVHVILPQALPPMIPAAGNYVLMMFKETALLSTITVLEMMGTARVIGNETYRYFEPITIVGAIYLAISLPAAMVVRWVEEKIRRSKKSGA</sequence>
<dbReference type="eggNOG" id="COG0765">
    <property type="taxonomic scope" value="Bacteria"/>
</dbReference>
<dbReference type="EMBL" id="AAYA01000007">
    <property type="protein sequence ID" value="EBA07984.1"/>
    <property type="molecule type" value="Genomic_DNA"/>
</dbReference>
<evidence type="ECO:0000313" key="12">
    <source>
        <dbReference type="Proteomes" id="UP000005713"/>
    </source>
</evidence>
<keyword evidence="4" id="KW-1003">Cell membrane</keyword>
<dbReference type="GO" id="GO:0006865">
    <property type="term" value="P:amino acid transport"/>
    <property type="evidence" value="ECO:0007669"/>
    <property type="project" value="UniProtKB-KW"/>
</dbReference>
<evidence type="ECO:0000313" key="11">
    <source>
        <dbReference type="EMBL" id="EBA07984.1"/>
    </source>
</evidence>
<evidence type="ECO:0000256" key="2">
    <source>
        <dbReference type="ARBA" id="ARBA00010072"/>
    </source>
</evidence>